<accession>A0ABW1PAZ0</accession>
<dbReference type="InterPro" id="IPR005107">
    <property type="entry name" value="CO_DH_flav_C"/>
</dbReference>
<dbReference type="SMART" id="SM01092">
    <property type="entry name" value="CO_deh_flav_C"/>
    <property type="match status" value="1"/>
</dbReference>
<dbReference type="Pfam" id="PF03450">
    <property type="entry name" value="CO_deh_flav_C"/>
    <property type="match status" value="1"/>
</dbReference>
<keyword evidence="6" id="KW-1185">Reference proteome</keyword>
<dbReference type="Gene3D" id="3.30.390.50">
    <property type="entry name" value="CO dehydrogenase flavoprotein, C-terminal domain"/>
    <property type="match status" value="1"/>
</dbReference>
<gene>
    <name evidence="5" type="ORF">ACFP3R_21575</name>
</gene>
<dbReference type="PROSITE" id="PS51387">
    <property type="entry name" value="FAD_PCMH"/>
    <property type="match status" value="1"/>
</dbReference>
<dbReference type="SUPFAM" id="SSF56176">
    <property type="entry name" value="FAD-binding/transporter-associated domain-like"/>
    <property type="match status" value="1"/>
</dbReference>
<dbReference type="Pfam" id="PF00941">
    <property type="entry name" value="FAD_binding_5"/>
    <property type="match status" value="1"/>
</dbReference>
<dbReference type="InterPro" id="IPR002346">
    <property type="entry name" value="Mopterin_DH_FAD-bd"/>
</dbReference>
<protein>
    <submittedName>
        <fullName evidence="5">FAD binding domain-containing protein</fullName>
    </submittedName>
</protein>
<evidence type="ECO:0000256" key="1">
    <source>
        <dbReference type="ARBA" id="ARBA00022630"/>
    </source>
</evidence>
<proteinExistence type="predicted"/>
<name>A0ABW1PAZ0_9PSEU</name>
<keyword evidence="1" id="KW-0285">Flavoprotein</keyword>
<dbReference type="Proteomes" id="UP001596220">
    <property type="component" value="Unassembled WGS sequence"/>
</dbReference>
<dbReference type="RefSeq" id="WP_380638167.1">
    <property type="nucleotide sequence ID" value="NZ_JBHSQO010000022.1"/>
</dbReference>
<dbReference type="Gene3D" id="3.30.465.10">
    <property type="match status" value="1"/>
</dbReference>
<reference evidence="6" key="1">
    <citation type="journal article" date="2019" name="Int. J. Syst. Evol. Microbiol.">
        <title>The Global Catalogue of Microorganisms (GCM) 10K type strain sequencing project: providing services to taxonomists for standard genome sequencing and annotation.</title>
        <authorList>
            <consortium name="The Broad Institute Genomics Platform"/>
            <consortium name="The Broad Institute Genome Sequencing Center for Infectious Disease"/>
            <person name="Wu L."/>
            <person name="Ma J."/>
        </authorList>
    </citation>
    <scope>NUCLEOTIDE SEQUENCE [LARGE SCALE GENOMIC DNA]</scope>
    <source>
        <strain evidence="6">CGMCC 4.7246</strain>
    </source>
</reference>
<dbReference type="SUPFAM" id="SSF55447">
    <property type="entry name" value="CO dehydrogenase flavoprotein C-terminal domain-like"/>
    <property type="match status" value="1"/>
</dbReference>
<evidence type="ECO:0000256" key="2">
    <source>
        <dbReference type="ARBA" id="ARBA00022827"/>
    </source>
</evidence>
<feature type="domain" description="FAD-binding PCMH-type" evidence="4">
    <location>
        <begin position="1"/>
        <end position="177"/>
    </location>
</feature>
<dbReference type="PANTHER" id="PTHR42659:SF2">
    <property type="entry name" value="XANTHINE DEHYDROGENASE SUBUNIT C-RELATED"/>
    <property type="match status" value="1"/>
</dbReference>
<dbReference type="PANTHER" id="PTHR42659">
    <property type="entry name" value="XANTHINE DEHYDROGENASE SUBUNIT C-RELATED"/>
    <property type="match status" value="1"/>
</dbReference>
<evidence type="ECO:0000313" key="6">
    <source>
        <dbReference type="Proteomes" id="UP001596220"/>
    </source>
</evidence>
<comment type="caution">
    <text evidence="5">The sequence shown here is derived from an EMBL/GenBank/DDBJ whole genome shotgun (WGS) entry which is preliminary data.</text>
</comment>
<dbReference type="InterPro" id="IPR036683">
    <property type="entry name" value="CO_DH_flav_C_dom_sf"/>
</dbReference>
<evidence type="ECO:0000313" key="5">
    <source>
        <dbReference type="EMBL" id="MFC6091867.1"/>
    </source>
</evidence>
<dbReference type="InterPro" id="IPR036318">
    <property type="entry name" value="FAD-bd_PCMH-like_sf"/>
</dbReference>
<dbReference type="Gene3D" id="3.30.43.10">
    <property type="entry name" value="Uridine Diphospho-n-acetylenolpyruvylglucosamine Reductase, domain 2"/>
    <property type="match status" value="1"/>
</dbReference>
<dbReference type="InterPro" id="IPR051312">
    <property type="entry name" value="Diverse_Substr_Oxidored"/>
</dbReference>
<dbReference type="InterPro" id="IPR016167">
    <property type="entry name" value="FAD-bd_PCMH_sub1"/>
</dbReference>
<sequence length="288" mass="29672">MIPAAFDYVAPTTVEQAVRALAEGGEDAKAMAGGQSLIPVLRMRLAAPTLVVDLSRVAGLGGVRDEGDSLLIGALTTHHELQRDPLVNGHARLLRLAADTVADPQVRHRGTLGGSLAHADPAGDLPAPVLALDAVLVCTGPGGTREVPAAEFFVDHFTTALAPDELLTHVRVPKTTGWGARYEKFNRVAQAWSIVGVAAAVEVVDGVVRRARVALTNMGPTPVRARGVEEELVGRSAGAGTIAAAAERAAEGADPPVDGDADAGYRSHLARVLTRRAVTAAVGAAVEG</sequence>
<dbReference type="InterPro" id="IPR016169">
    <property type="entry name" value="FAD-bd_PCMH_sub2"/>
</dbReference>
<evidence type="ECO:0000256" key="3">
    <source>
        <dbReference type="ARBA" id="ARBA00023002"/>
    </source>
</evidence>
<organism evidence="5 6">
    <name type="scientific">Saccharothrix lopnurensis</name>
    <dbReference type="NCBI Taxonomy" id="1670621"/>
    <lineage>
        <taxon>Bacteria</taxon>
        <taxon>Bacillati</taxon>
        <taxon>Actinomycetota</taxon>
        <taxon>Actinomycetes</taxon>
        <taxon>Pseudonocardiales</taxon>
        <taxon>Pseudonocardiaceae</taxon>
        <taxon>Saccharothrix</taxon>
    </lineage>
</organism>
<keyword evidence="2" id="KW-0274">FAD</keyword>
<evidence type="ECO:0000259" key="4">
    <source>
        <dbReference type="PROSITE" id="PS51387"/>
    </source>
</evidence>
<keyword evidence="3" id="KW-0560">Oxidoreductase</keyword>
<dbReference type="EMBL" id="JBHSQO010000022">
    <property type="protein sequence ID" value="MFC6091867.1"/>
    <property type="molecule type" value="Genomic_DNA"/>
</dbReference>
<dbReference type="InterPro" id="IPR016166">
    <property type="entry name" value="FAD-bd_PCMH"/>
</dbReference>